<dbReference type="InterPro" id="IPR037171">
    <property type="entry name" value="NagB/RpiA_transferase-like"/>
</dbReference>
<dbReference type="EMBL" id="JAESDN010000002">
    <property type="protein sequence ID" value="KAG7054462.1"/>
    <property type="molecule type" value="Genomic_DNA"/>
</dbReference>
<dbReference type="InterPro" id="IPR042529">
    <property type="entry name" value="IF_2B-like_C"/>
</dbReference>
<comment type="similarity">
    <text evidence="1 2">Belongs to the eIF-2B alpha/beta/delta subunits family.</text>
</comment>
<dbReference type="OrthoDB" id="206213at2759"/>
<evidence type="ECO:0000313" key="4">
    <source>
        <dbReference type="EMBL" id="KAG7054462.1"/>
    </source>
</evidence>
<evidence type="ECO:0000259" key="3">
    <source>
        <dbReference type="PROSITE" id="PS51462"/>
    </source>
</evidence>
<dbReference type="Gene3D" id="3.90.79.10">
    <property type="entry name" value="Nucleoside Triphosphate Pyrophosphohydrolase"/>
    <property type="match status" value="1"/>
</dbReference>
<name>A0A9P7RDF9_9PEZI</name>
<evidence type="ECO:0000256" key="1">
    <source>
        <dbReference type="ARBA" id="ARBA00007251"/>
    </source>
</evidence>
<accession>A0A9P7RDF9</accession>
<protein>
    <submittedName>
        <fullName evidence="4">NUDIX domain-containing protein</fullName>
    </submittedName>
</protein>
<dbReference type="SUPFAM" id="SSF100950">
    <property type="entry name" value="NagB/RpiA/CoA transferase-like"/>
    <property type="match status" value="1"/>
</dbReference>
<dbReference type="GO" id="GO:0019509">
    <property type="term" value="P:L-methionine salvage from methylthioadenosine"/>
    <property type="evidence" value="ECO:0007669"/>
    <property type="project" value="TreeGrafter"/>
</dbReference>
<feature type="domain" description="Nudix hydrolase" evidence="3">
    <location>
        <begin position="9"/>
        <end position="151"/>
    </location>
</feature>
<sequence length="522" mass="58127">MGPSKKTMVRRAVVSSFIFKFPPNRGPQVALFRRSDSVRTYPNHLAPVSGSIEQDDPSPLDAAWREIREETTLTPATLTLLRQGKDYVFADERIGREWTIHPFAFRLKSHEDESRIQIDWEHKGFQWFDPHEVRDVDEFGGVPRLAESLRRIWFEIELGERRGKFLSDGLLALQKDHQSGARQLAGKALQVLLSVIGEKASAEKDGSVEKWWRNARLAAWHLWKNGRESMGAAILNNIVRSLSVIEKEVQQVKDANVSQAFLDSVTKKVGNFATSRDSSIDGIWKSFEAFLRTHHGSGQPIRILTLSSSSTILECLKRAIAGLDSSFDIRVLESRPLFEGVSMASSLVNHLQESGQRENRVNVSIYTDAAAAIASKEVDMVLIGADIIDGYGATSNKTGSLPAILSAKYSSPQAKVFVLAESEKILPYDPPPFEENDVNEVAASWKHDYLAQQDASKAIDSSLGAGSGKEMAKANVRNVYFEWVPSGLIDGYMLEDGEKCSIDISDIAERIRREADAFFSDV</sequence>
<comment type="caution">
    <text evidence="4">The sequence shown here is derived from an EMBL/GenBank/DDBJ whole genome shotgun (WGS) entry which is preliminary data.</text>
</comment>
<keyword evidence="5" id="KW-1185">Reference proteome</keyword>
<dbReference type="PANTHER" id="PTHR43475:SF3">
    <property type="entry name" value="TRANSLATION INITIATION FACTOR EIF-2B SUBUNIT FAMILY PROTEIN (AFU_ORTHOLOGUE AFUA_2G14290)"/>
    <property type="match status" value="1"/>
</dbReference>
<organism evidence="4 5">
    <name type="scientific">Colletotrichum scovillei</name>
    <dbReference type="NCBI Taxonomy" id="1209932"/>
    <lineage>
        <taxon>Eukaryota</taxon>
        <taxon>Fungi</taxon>
        <taxon>Dikarya</taxon>
        <taxon>Ascomycota</taxon>
        <taxon>Pezizomycotina</taxon>
        <taxon>Sordariomycetes</taxon>
        <taxon>Hypocreomycetidae</taxon>
        <taxon>Glomerellales</taxon>
        <taxon>Glomerellaceae</taxon>
        <taxon>Colletotrichum</taxon>
        <taxon>Colletotrichum acutatum species complex</taxon>
    </lineage>
</organism>
<reference evidence="4" key="1">
    <citation type="submission" date="2021-05" db="EMBL/GenBank/DDBJ databases">
        <title>Comparative genomics of three Colletotrichum scovillei strains and genetic complementation revealed genes involved fungal growth and virulence on chili pepper.</title>
        <authorList>
            <person name="Hsieh D.-K."/>
            <person name="Chuang S.-C."/>
            <person name="Chen C.-Y."/>
            <person name="Chao Y.-T."/>
            <person name="Lu M.-Y.J."/>
            <person name="Lee M.-H."/>
            <person name="Shih M.-C."/>
        </authorList>
    </citation>
    <scope>NUCLEOTIDE SEQUENCE</scope>
    <source>
        <strain evidence="4">Coll-153</strain>
    </source>
</reference>
<dbReference type="InterPro" id="IPR000649">
    <property type="entry name" value="IF-2B-related"/>
</dbReference>
<evidence type="ECO:0000313" key="5">
    <source>
        <dbReference type="Proteomes" id="UP000699042"/>
    </source>
</evidence>
<dbReference type="SUPFAM" id="SSF55811">
    <property type="entry name" value="Nudix"/>
    <property type="match status" value="1"/>
</dbReference>
<dbReference type="InterPro" id="IPR015797">
    <property type="entry name" value="NUDIX_hydrolase-like_dom_sf"/>
</dbReference>
<evidence type="ECO:0000256" key="2">
    <source>
        <dbReference type="RuleBase" id="RU003814"/>
    </source>
</evidence>
<dbReference type="PANTHER" id="PTHR43475">
    <property type="entry name" value="METHYLTHIORIBOSE-1-PHOSPHATE ISOMERASE"/>
    <property type="match status" value="1"/>
</dbReference>
<dbReference type="PROSITE" id="PS51462">
    <property type="entry name" value="NUDIX"/>
    <property type="match status" value="1"/>
</dbReference>
<dbReference type="InterPro" id="IPR000086">
    <property type="entry name" value="NUDIX_hydrolase_dom"/>
</dbReference>
<dbReference type="Gene3D" id="3.40.50.10470">
    <property type="entry name" value="Translation initiation factor eif-2b, domain 2"/>
    <property type="match status" value="1"/>
</dbReference>
<dbReference type="GO" id="GO:0046523">
    <property type="term" value="F:S-methyl-5-thioribose-1-phosphate isomerase activity"/>
    <property type="evidence" value="ECO:0007669"/>
    <property type="project" value="TreeGrafter"/>
</dbReference>
<gene>
    <name evidence="4" type="ORF">JMJ77_006946</name>
</gene>
<dbReference type="AlphaFoldDB" id="A0A9P7RDF9"/>
<dbReference type="Pfam" id="PF01008">
    <property type="entry name" value="IF-2B"/>
    <property type="match status" value="1"/>
</dbReference>
<dbReference type="Pfam" id="PF00293">
    <property type="entry name" value="NUDIX"/>
    <property type="match status" value="1"/>
</dbReference>
<proteinExistence type="inferred from homology"/>
<dbReference type="Proteomes" id="UP000699042">
    <property type="component" value="Unassembled WGS sequence"/>
</dbReference>
<dbReference type="CDD" id="cd18872">
    <property type="entry name" value="NUDIX_eIF-2B"/>
    <property type="match status" value="1"/>
</dbReference>